<dbReference type="Gene3D" id="1.50.10.20">
    <property type="match status" value="2"/>
</dbReference>
<accession>A0A9E7THE3</accession>
<dbReference type="NCBIfam" id="NF038402">
    <property type="entry name" value="TroA_like"/>
    <property type="match status" value="1"/>
</dbReference>
<keyword evidence="2" id="KW-0677">Repeat</keyword>
<protein>
    <submittedName>
        <fullName evidence="5">Helical backbone metal receptor</fullName>
    </submittedName>
</protein>
<dbReference type="Gene3D" id="3.40.50.1980">
    <property type="entry name" value="Nitrogenase molybdenum iron protein domain"/>
    <property type="match status" value="2"/>
</dbReference>
<dbReference type="InterPro" id="IPR054828">
    <property type="entry name" value="Vit_B12_bind_prot"/>
</dbReference>
<dbReference type="GeneID" id="74306204"/>
<dbReference type="GO" id="GO:0071281">
    <property type="term" value="P:cellular response to iron ion"/>
    <property type="evidence" value="ECO:0007669"/>
    <property type="project" value="TreeGrafter"/>
</dbReference>
<dbReference type="PROSITE" id="PS50983">
    <property type="entry name" value="FE_B12_PBP"/>
    <property type="match status" value="1"/>
</dbReference>
<feature type="region of interest" description="Disordered" evidence="3">
    <location>
        <begin position="319"/>
        <end position="353"/>
    </location>
</feature>
<dbReference type="KEGG" id="mend:L6E24_00875"/>
<sequence>MINLRKKLISVFLTVLFLVLVCPADSYPLGLSDQEITGSIDYFKTCQKSDGGFGEQDRNSNPGTSTWVILALAAAGEDISEWKSGSVSAMDYLKSLAPETVALDGTSETSKMILTLVAIGEDPRSFEGTDFVTLLKSKEKDSGQYGDHIYTTNWAVMALSAAGEDVSKSVQWLESQQNDDGGFGWTTGAESDNDDTSSAVMALCSAGRSSSSPSIKSAISFFRNSQGDDGGFNYGGSSSSNTASDSWVIQALIAAGEDPISFVKDGKSPVDNLMTYRTDDGYFMWTSLLTDNPCRMTSAAVPALLGIPYPIKPDDHLSVAKTSAGSQSGSTSKDSSSDADSTGSSYLSGSDASSEDSNRAVIVVDDFGRSVEINGYPQRIISLAPANTEILYALGLGDKIVGVTDYCNYPAEAETVEKVGGYSTPNVEKIVAAKPDLIIASFGNTEEVANKLRNMGFVVISTNPTDISDVLNDITIIGEATGTETKAREIVTDMEDRINSIRTKAAGADEHPTVAHMVWYDPVWVSGSETFQNEMFEIISAKNAFPEVKGWGTVSLEEFVVTNPDVIVVSSGSGMGTEGRDVIYNYLMEETRFKNMNAVKNNRVYVVDADIIDRGGPRIVDGLEEVAADVYPDLFTYTANSENNNSESAPLGMSVIMSLIAGLSIVFLRGKEKA</sequence>
<dbReference type="Pfam" id="PF01497">
    <property type="entry name" value="Peripla_BP_2"/>
    <property type="match status" value="1"/>
</dbReference>
<dbReference type="GO" id="GO:0003824">
    <property type="term" value="F:catalytic activity"/>
    <property type="evidence" value="ECO:0007669"/>
    <property type="project" value="InterPro"/>
</dbReference>
<dbReference type="SUPFAM" id="SSF48239">
    <property type="entry name" value="Terpenoid cyclases/Protein prenyltransferases"/>
    <property type="match status" value="2"/>
</dbReference>
<dbReference type="Proteomes" id="UP001060368">
    <property type="component" value="Chromosome"/>
</dbReference>
<evidence type="ECO:0000256" key="2">
    <source>
        <dbReference type="ARBA" id="ARBA00022737"/>
    </source>
</evidence>
<dbReference type="CDD" id="cd00688">
    <property type="entry name" value="ISOPREN_C2_like"/>
    <property type="match status" value="1"/>
</dbReference>
<gene>
    <name evidence="5" type="ORF">L6E24_00875</name>
</gene>
<evidence type="ECO:0000256" key="1">
    <source>
        <dbReference type="ARBA" id="ARBA00022729"/>
    </source>
</evidence>
<dbReference type="PANTHER" id="PTHR30535">
    <property type="entry name" value="VITAMIN B12-BINDING PROTEIN"/>
    <property type="match status" value="1"/>
</dbReference>
<dbReference type="RefSeq" id="WP_257742856.1">
    <property type="nucleotide sequence ID" value="NZ_CP096115.1"/>
</dbReference>
<dbReference type="CDD" id="cd01144">
    <property type="entry name" value="BtuF"/>
    <property type="match status" value="1"/>
</dbReference>
<feature type="domain" description="Fe/B12 periplasmic-binding" evidence="4">
    <location>
        <begin position="379"/>
        <end position="634"/>
    </location>
</feature>
<name>A0A9E7THE3_9EURY</name>
<dbReference type="PANTHER" id="PTHR30535:SF34">
    <property type="entry name" value="MOLYBDATE-BINDING PROTEIN MOLA"/>
    <property type="match status" value="1"/>
</dbReference>
<dbReference type="InterPro" id="IPR008930">
    <property type="entry name" value="Terpenoid_cyclase/PrenylTrfase"/>
</dbReference>
<proteinExistence type="predicted"/>
<dbReference type="InterPro" id="IPR001330">
    <property type="entry name" value="Prenyltrans"/>
</dbReference>
<dbReference type="EMBL" id="CP096115">
    <property type="protein sequence ID" value="UUX92712.1"/>
    <property type="molecule type" value="Genomic_DNA"/>
</dbReference>
<keyword evidence="5" id="KW-0675">Receptor</keyword>
<evidence type="ECO:0000259" key="4">
    <source>
        <dbReference type="PROSITE" id="PS50983"/>
    </source>
</evidence>
<evidence type="ECO:0000256" key="3">
    <source>
        <dbReference type="SAM" id="MobiDB-lite"/>
    </source>
</evidence>
<evidence type="ECO:0000313" key="6">
    <source>
        <dbReference type="Proteomes" id="UP001060368"/>
    </source>
</evidence>
<dbReference type="InterPro" id="IPR002491">
    <property type="entry name" value="ABC_transptr_periplasmic_BD"/>
</dbReference>
<dbReference type="SUPFAM" id="SSF53807">
    <property type="entry name" value="Helical backbone' metal receptor"/>
    <property type="match status" value="1"/>
</dbReference>
<dbReference type="InterPro" id="IPR050902">
    <property type="entry name" value="ABC_Transporter_SBP"/>
</dbReference>
<organism evidence="5 6">
    <name type="scientific">Methanoplanus endosymbiosus</name>
    <dbReference type="NCBI Taxonomy" id="33865"/>
    <lineage>
        <taxon>Archaea</taxon>
        <taxon>Methanobacteriati</taxon>
        <taxon>Methanobacteriota</taxon>
        <taxon>Stenosarchaea group</taxon>
        <taxon>Methanomicrobia</taxon>
        <taxon>Methanomicrobiales</taxon>
        <taxon>Methanomicrobiaceae</taxon>
        <taxon>Methanoplanus</taxon>
    </lineage>
</organism>
<dbReference type="Pfam" id="PF00432">
    <property type="entry name" value="Prenyltrans"/>
    <property type="match status" value="1"/>
</dbReference>
<keyword evidence="6" id="KW-1185">Reference proteome</keyword>
<evidence type="ECO:0000313" key="5">
    <source>
        <dbReference type="EMBL" id="UUX92712.1"/>
    </source>
</evidence>
<feature type="compositionally biased region" description="Low complexity" evidence="3">
    <location>
        <begin position="320"/>
        <end position="352"/>
    </location>
</feature>
<reference evidence="5" key="1">
    <citation type="submission" date="2022-04" db="EMBL/GenBank/DDBJ databases">
        <title>Complete genome of Methanoplanus endosymbiosus DSM 3599.</title>
        <authorList>
            <person name="Chen S.-C."/>
            <person name="You Y.-T."/>
            <person name="Zhou Y.-Z."/>
            <person name="Lai M.-C."/>
        </authorList>
    </citation>
    <scope>NUCLEOTIDE SEQUENCE</scope>
    <source>
        <strain evidence="5">DSM 3599</strain>
    </source>
</reference>
<dbReference type="AlphaFoldDB" id="A0A9E7THE3"/>
<keyword evidence="1" id="KW-0732">Signal</keyword>